<feature type="transmembrane region" description="Helical" evidence="5">
    <location>
        <begin position="50"/>
        <end position="67"/>
    </location>
</feature>
<gene>
    <name evidence="7" type="ORF">ACFPZN_26650</name>
</gene>
<keyword evidence="4 5" id="KW-0472">Membrane</keyword>
<keyword evidence="3 5" id="KW-1133">Transmembrane helix</keyword>
<dbReference type="Proteomes" id="UP001596074">
    <property type="component" value="Unassembled WGS sequence"/>
</dbReference>
<keyword evidence="2 5" id="KW-0812">Transmembrane</keyword>
<evidence type="ECO:0000259" key="6">
    <source>
        <dbReference type="Pfam" id="PF06803"/>
    </source>
</evidence>
<reference evidence="8" key="1">
    <citation type="journal article" date="2019" name="Int. J. Syst. Evol. Microbiol.">
        <title>The Global Catalogue of Microorganisms (GCM) 10K type strain sequencing project: providing services to taxonomists for standard genome sequencing and annotation.</title>
        <authorList>
            <consortium name="The Broad Institute Genomics Platform"/>
            <consortium name="The Broad Institute Genome Sequencing Center for Infectious Disease"/>
            <person name="Wu L."/>
            <person name="Ma J."/>
        </authorList>
    </citation>
    <scope>NUCLEOTIDE SEQUENCE [LARGE SCALE GENOMIC DNA]</scope>
    <source>
        <strain evidence="8">KCTC 42087</strain>
    </source>
</reference>
<evidence type="ECO:0000256" key="1">
    <source>
        <dbReference type="ARBA" id="ARBA00004127"/>
    </source>
</evidence>
<evidence type="ECO:0000256" key="3">
    <source>
        <dbReference type="ARBA" id="ARBA00022989"/>
    </source>
</evidence>
<sequence>MDRKRSDAAAGQAWNIYSETLQADAPRMGERVRAVPRMLKAAMRGDYKGLSYKTLGLMAVGLVYILSPLDVVPDVLVPLGLADDTGVALWMAAVLVRSAGDYVRWERGGRPKVVVGDIAG</sequence>
<feature type="domain" description="DUF1232" evidence="6">
    <location>
        <begin position="55"/>
        <end position="90"/>
    </location>
</feature>
<comment type="caution">
    <text evidence="7">The sequence shown here is derived from an EMBL/GenBank/DDBJ whole genome shotgun (WGS) entry which is preliminary data.</text>
</comment>
<dbReference type="Pfam" id="PF06803">
    <property type="entry name" value="DUF1232"/>
    <property type="match status" value="1"/>
</dbReference>
<dbReference type="EMBL" id="JBHSON010000040">
    <property type="protein sequence ID" value="MFC5749214.1"/>
    <property type="molecule type" value="Genomic_DNA"/>
</dbReference>
<evidence type="ECO:0000256" key="5">
    <source>
        <dbReference type="SAM" id="Phobius"/>
    </source>
</evidence>
<name>A0ABW1A4V9_9ACTN</name>
<organism evidence="7 8">
    <name type="scientific">Actinomadura rugatobispora</name>
    <dbReference type="NCBI Taxonomy" id="1994"/>
    <lineage>
        <taxon>Bacteria</taxon>
        <taxon>Bacillati</taxon>
        <taxon>Actinomycetota</taxon>
        <taxon>Actinomycetes</taxon>
        <taxon>Streptosporangiales</taxon>
        <taxon>Thermomonosporaceae</taxon>
        <taxon>Actinomadura</taxon>
    </lineage>
</organism>
<evidence type="ECO:0000313" key="8">
    <source>
        <dbReference type="Proteomes" id="UP001596074"/>
    </source>
</evidence>
<dbReference type="RefSeq" id="WP_378284931.1">
    <property type="nucleotide sequence ID" value="NZ_JBHSON010000040.1"/>
</dbReference>
<dbReference type="InterPro" id="IPR010652">
    <property type="entry name" value="DUF1232"/>
</dbReference>
<comment type="subcellular location">
    <subcellularLocation>
        <location evidence="1">Endomembrane system</location>
        <topology evidence="1">Multi-pass membrane protein</topology>
    </subcellularLocation>
</comment>
<accession>A0ABW1A4V9</accession>
<protein>
    <submittedName>
        <fullName evidence="7">YkvA family protein</fullName>
    </submittedName>
</protein>
<evidence type="ECO:0000313" key="7">
    <source>
        <dbReference type="EMBL" id="MFC5749214.1"/>
    </source>
</evidence>
<proteinExistence type="predicted"/>
<evidence type="ECO:0000256" key="4">
    <source>
        <dbReference type="ARBA" id="ARBA00023136"/>
    </source>
</evidence>
<evidence type="ECO:0000256" key="2">
    <source>
        <dbReference type="ARBA" id="ARBA00022692"/>
    </source>
</evidence>
<keyword evidence="8" id="KW-1185">Reference proteome</keyword>